<sequence>MQVLENTDMESDEMADLDEDGAEQLFQYIRSALEDGTEEGDGDVPFTPELGEPVVDAGSSGAETITRKEHVSEEDHRFERHISFSYDLEQGAEEVAPDTIHIIDPNAYSTGMPGFNWVDRGTSGNYDEETGEVEFYTNGEWEIHFLYKGEEVHFTILDDWFITLDPQGILDDVPGVW</sequence>
<evidence type="ECO:0000313" key="3">
    <source>
        <dbReference type="Proteomes" id="UP001595896"/>
    </source>
</evidence>
<evidence type="ECO:0000256" key="1">
    <source>
        <dbReference type="SAM" id="MobiDB-lite"/>
    </source>
</evidence>
<accession>A0ABV9P061</accession>
<feature type="region of interest" description="Disordered" evidence="1">
    <location>
        <begin position="1"/>
        <end position="21"/>
    </location>
</feature>
<gene>
    <name evidence="2" type="ORF">ACFO4L_11520</name>
</gene>
<dbReference type="RefSeq" id="WP_377909823.1">
    <property type="nucleotide sequence ID" value="NZ_JBHSGK010000013.1"/>
</dbReference>
<protein>
    <submittedName>
        <fullName evidence="2">Uncharacterized protein</fullName>
    </submittedName>
</protein>
<organism evidence="2 3">
    <name type="scientific">Bacillus daqingensis</name>
    <dbReference type="NCBI Taxonomy" id="872396"/>
    <lineage>
        <taxon>Bacteria</taxon>
        <taxon>Bacillati</taxon>
        <taxon>Bacillota</taxon>
        <taxon>Bacilli</taxon>
        <taxon>Bacillales</taxon>
        <taxon>Bacillaceae</taxon>
        <taxon>Bacillus</taxon>
    </lineage>
</organism>
<reference evidence="3" key="1">
    <citation type="journal article" date="2019" name="Int. J. Syst. Evol. Microbiol.">
        <title>The Global Catalogue of Microorganisms (GCM) 10K type strain sequencing project: providing services to taxonomists for standard genome sequencing and annotation.</title>
        <authorList>
            <consortium name="The Broad Institute Genomics Platform"/>
            <consortium name="The Broad Institute Genome Sequencing Center for Infectious Disease"/>
            <person name="Wu L."/>
            <person name="Ma J."/>
        </authorList>
    </citation>
    <scope>NUCLEOTIDE SEQUENCE [LARGE SCALE GENOMIC DNA]</scope>
    <source>
        <strain evidence="3">JCM 12165</strain>
    </source>
</reference>
<name>A0ABV9P061_9BACI</name>
<proteinExistence type="predicted"/>
<dbReference type="EMBL" id="JBHSGK010000013">
    <property type="protein sequence ID" value="MFC4737219.1"/>
    <property type="molecule type" value="Genomic_DNA"/>
</dbReference>
<evidence type="ECO:0000313" key="2">
    <source>
        <dbReference type="EMBL" id="MFC4737219.1"/>
    </source>
</evidence>
<comment type="caution">
    <text evidence="2">The sequence shown here is derived from an EMBL/GenBank/DDBJ whole genome shotgun (WGS) entry which is preliminary data.</text>
</comment>
<feature type="compositionally biased region" description="Acidic residues" evidence="1">
    <location>
        <begin position="7"/>
        <end position="21"/>
    </location>
</feature>
<dbReference type="Proteomes" id="UP001595896">
    <property type="component" value="Unassembled WGS sequence"/>
</dbReference>
<keyword evidence="3" id="KW-1185">Reference proteome</keyword>